<dbReference type="EMBL" id="JACEFO010002096">
    <property type="protein sequence ID" value="KAF8684401.1"/>
    <property type="molecule type" value="Genomic_DNA"/>
</dbReference>
<keyword evidence="1" id="KW-0652">Protein synthesis inhibitor</keyword>
<dbReference type="GO" id="GO:0006952">
    <property type="term" value="P:defense response"/>
    <property type="evidence" value="ECO:0007669"/>
    <property type="project" value="UniProtKB-KW"/>
</dbReference>
<dbReference type="InterPro" id="IPR001574">
    <property type="entry name" value="Ribosome_inactivat_prot"/>
</dbReference>
<proteinExistence type="inferred from homology"/>
<gene>
    <name evidence="2" type="ORF">HU200_044294</name>
</gene>
<dbReference type="AlphaFoldDB" id="A0A835EGR3"/>
<dbReference type="GO" id="GO:0090729">
    <property type="term" value="F:toxin activity"/>
    <property type="evidence" value="ECO:0007669"/>
    <property type="project" value="UniProtKB-KW"/>
</dbReference>
<dbReference type="InterPro" id="IPR036041">
    <property type="entry name" value="Ribosome-inact_prot_sf"/>
</dbReference>
<comment type="similarity">
    <text evidence="1">Belongs to the ribosome-inactivating protein family.</text>
</comment>
<keyword evidence="1" id="KW-0378">Hydrolase</keyword>
<keyword evidence="3" id="KW-1185">Reference proteome</keyword>
<dbReference type="InterPro" id="IPR016138">
    <property type="entry name" value="Ribosome_inactivat_prot_sub1"/>
</dbReference>
<reference evidence="2" key="1">
    <citation type="submission" date="2020-07" db="EMBL/GenBank/DDBJ databases">
        <title>Genome sequence and genetic diversity analysis of an under-domesticated orphan crop, white fonio (Digitaria exilis).</title>
        <authorList>
            <person name="Bennetzen J.L."/>
            <person name="Chen S."/>
            <person name="Ma X."/>
            <person name="Wang X."/>
            <person name="Yssel A.E.J."/>
            <person name="Chaluvadi S.R."/>
            <person name="Johnson M."/>
            <person name="Gangashetty P."/>
            <person name="Hamidou F."/>
            <person name="Sanogo M.D."/>
            <person name="Zwaenepoel A."/>
            <person name="Wallace J."/>
            <person name="Van De Peer Y."/>
            <person name="Van Deynze A."/>
        </authorList>
    </citation>
    <scope>NUCLEOTIDE SEQUENCE</scope>
    <source>
        <tissue evidence="2">Leaves</tissue>
    </source>
</reference>
<dbReference type="GO" id="GO:0017148">
    <property type="term" value="P:negative regulation of translation"/>
    <property type="evidence" value="ECO:0007669"/>
    <property type="project" value="UniProtKB-KW"/>
</dbReference>
<accession>A0A835EGR3</accession>
<dbReference type="GO" id="GO:0030598">
    <property type="term" value="F:rRNA N-glycosylase activity"/>
    <property type="evidence" value="ECO:0007669"/>
    <property type="project" value="UniProtKB-EC"/>
</dbReference>
<evidence type="ECO:0000313" key="3">
    <source>
        <dbReference type="Proteomes" id="UP000636709"/>
    </source>
</evidence>
<dbReference type="Gene3D" id="3.40.420.10">
    <property type="entry name" value="Ricin (A subunit), domain 1"/>
    <property type="match status" value="1"/>
</dbReference>
<keyword evidence="1" id="KW-0800">Toxin</keyword>
<protein>
    <recommendedName>
        <fullName evidence="1">rRNA N-glycosylase</fullName>
        <ecNumber evidence="1">3.2.2.22</ecNumber>
    </recommendedName>
</protein>
<comment type="catalytic activity">
    <reaction evidence="1">
        <text>Endohydrolysis of the N-glycosidic bond at one specific adenosine on the 28S rRNA.</text>
        <dbReference type="EC" id="3.2.2.22"/>
    </reaction>
</comment>
<dbReference type="EC" id="3.2.2.22" evidence="1"/>
<sequence length="255" mass="29342">MTVHKKMKEWIYENRYKDPKDLEGYPDHPKLVEQQLEKKPPHWFIPILMGRGNKYTSLSFRSDNLYLSAFTNAKGELFSFKLENPLEFVVPGSRVLNFKSNYGDLVADGRAEGEQSWQYLADLRIDYDAVQDSVDVVSEYDPQTTPDRRIKRAVATLIVVFMESQRFPCIRQAVRDAWMSGGGKVKLGQRGAQLVVNWKRISCAVRIWDSMEDKGKWDSTEAKKLKQEPPAGLRIATPEEALCTIWPIVMGRCSY</sequence>
<name>A0A835EGR3_9POAL</name>
<dbReference type="Pfam" id="PF00161">
    <property type="entry name" value="RIP"/>
    <property type="match status" value="1"/>
</dbReference>
<keyword evidence="1" id="KW-0611">Plant defense</keyword>
<dbReference type="Proteomes" id="UP000636709">
    <property type="component" value="Unassembled WGS sequence"/>
</dbReference>
<evidence type="ECO:0000313" key="2">
    <source>
        <dbReference type="EMBL" id="KAF8684401.1"/>
    </source>
</evidence>
<dbReference type="SUPFAM" id="SSF56371">
    <property type="entry name" value="Ribosome inactivating proteins (RIP)"/>
    <property type="match status" value="1"/>
</dbReference>
<dbReference type="PANTHER" id="PTHR33453">
    <property type="match status" value="1"/>
</dbReference>
<evidence type="ECO:0000256" key="1">
    <source>
        <dbReference type="RuleBase" id="RU004915"/>
    </source>
</evidence>
<comment type="caution">
    <text evidence="2">The sequence shown here is derived from an EMBL/GenBank/DDBJ whole genome shotgun (WGS) entry which is preliminary data.</text>
</comment>
<organism evidence="2 3">
    <name type="scientific">Digitaria exilis</name>
    <dbReference type="NCBI Taxonomy" id="1010633"/>
    <lineage>
        <taxon>Eukaryota</taxon>
        <taxon>Viridiplantae</taxon>
        <taxon>Streptophyta</taxon>
        <taxon>Embryophyta</taxon>
        <taxon>Tracheophyta</taxon>
        <taxon>Spermatophyta</taxon>
        <taxon>Magnoliopsida</taxon>
        <taxon>Liliopsida</taxon>
        <taxon>Poales</taxon>
        <taxon>Poaceae</taxon>
        <taxon>PACMAD clade</taxon>
        <taxon>Panicoideae</taxon>
        <taxon>Panicodae</taxon>
        <taxon>Paniceae</taxon>
        <taxon>Anthephorinae</taxon>
        <taxon>Digitaria</taxon>
    </lineage>
</organism>
<dbReference type="PANTHER" id="PTHR33453:SF31">
    <property type="entry name" value="RRNA N-GLYCOSYLASE"/>
    <property type="match status" value="1"/>
</dbReference>
<dbReference type="OrthoDB" id="680012at2759"/>